<sequence length="501" mass="56727">MRFNVWDNKYIAKGFAGEVRLWVLAVTTLLLIMVYANPNAFNFTIICMLPPESEESDNLSRRSNSTREEDQLTRHDEIIVYDDRVYYDYSPIHMNALFSASALGLFIGTFPLSYFVSKYNIRYTFSAYALISALTTLFIPLSARIGYPVLFALRIIQGSGSSASLMMLGSVTNAWSPLASAGTFMIILSTHYQFGPILIMPTAAGLCESRWGWPMVYYFQGSLTLILLAIFFVFFRDSPREHPLVNQKELDRIEKGKDVILKQKFQEPEVVPYKAIFTDYMVWIVWLGFFGDEVAYQIFQQYGPLFLNKALGMNIHDTGLAAALPFIVSIVTKLIAGPISDRMICISDRSRINIFAVLSQGGCILCYACLALFPILMTDVPTWLMQIFYTSVNMFCGLAFLGMIKSAAVIAKQYSHVTMTGVCTTSSLIILILPLVVSLIVPDNTLEQWTRLFIGMPFIQLTTTTIFLIFCDSKPRPWTKRDQKLNTEKFTPLKRKMSDIL</sequence>
<dbReference type="InterPro" id="IPR020846">
    <property type="entry name" value="MFS_dom"/>
</dbReference>
<name>A0AAD4N2L1_9BILA</name>
<gene>
    <name evidence="4" type="ORF">DdX_10459</name>
</gene>
<feature type="domain" description="Major facilitator superfamily (MFS) profile" evidence="3">
    <location>
        <begin position="28"/>
        <end position="501"/>
    </location>
</feature>
<protein>
    <submittedName>
        <fullName evidence="4">Major facilitator superfamily domain-containing protein</fullName>
    </submittedName>
</protein>
<feature type="transmembrane region" description="Helical" evidence="2">
    <location>
        <begin position="96"/>
        <end position="116"/>
    </location>
</feature>
<dbReference type="Proteomes" id="UP001201812">
    <property type="component" value="Unassembled WGS sequence"/>
</dbReference>
<keyword evidence="2" id="KW-1133">Transmembrane helix</keyword>
<comment type="caution">
    <text evidence="4">The sequence shown here is derived from an EMBL/GenBank/DDBJ whole genome shotgun (WGS) entry which is preliminary data.</text>
</comment>
<feature type="transmembrane region" description="Helical" evidence="2">
    <location>
        <begin position="21"/>
        <end position="41"/>
    </location>
</feature>
<feature type="transmembrane region" description="Helical" evidence="2">
    <location>
        <begin position="452"/>
        <end position="471"/>
    </location>
</feature>
<evidence type="ECO:0000259" key="3">
    <source>
        <dbReference type="PROSITE" id="PS50850"/>
    </source>
</evidence>
<dbReference type="GO" id="GO:0016020">
    <property type="term" value="C:membrane"/>
    <property type="evidence" value="ECO:0007669"/>
    <property type="project" value="UniProtKB-SubCell"/>
</dbReference>
<dbReference type="PANTHER" id="PTHR45757:SF11">
    <property type="entry name" value="MAJOR FACILITATOR SUPERFAMILY (MFS) PROFILE DOMAIN-CONTAINING PROTEIN"/>
    <property type="match status" value="1"/>
</dbReference>
<evidence type="ECO:0000313" key="5">
    <source>
        <dbReference type="Proteomes" id="UP001201812"/>
    </source>
</evidence>
<dbReference type="AlphaFoldDB" id="A0AAD4N2L1"/>
<feature type="transmembrane region" description="Helical" evidence="2">
    <location>
        <begin position="416"/>
        <end position="440"/>
    </location>
</feature>
<comment type="subcellular location">
    <subcellularLocation>
        <location evidence="1">Membrane</location>
        <topology evidence="1">Multi-pass membrane protein</topology>
    </subcellularLocation>
</comment>
<dbReference type="PANTHER" id="PTHR45757">
    <property type="entry name" value="PROTEIN CBG23364-RELATED"/>
    <property type="match status" value="1"/>
</dbReference>
<evidence type="ECO:0000256" key="2">
    <source>
        <dbReference type="SAM" id="Phobius"/>
    </source>
</evidence>
<feature type="transmembrane region" description="Helical" evidence="2">
    <location>
        <begin position="352"/>
        <end position="377"/>
    </location>
</feature>
<feature type="transmembrane region" description="Helical" evidence="2">
    <location>
        <begin position="123"/>
        <end position="143"/>
    </location>
</feature>
<dbReference type="Gene3D" id="1.20.1250.20">
    <property type="entry name" value="MFS general substrate transporter like domains"/>
    <property type="match status" value="2"/>
</dbReference>
<keyword evidence="2" id="KW-0812">Transmembrane</keyword>
<dbReference type="InterPro" id="IPR036259">
    <property type="entry name" value="MFS_trans_sf"/>
</dbReference>
<keyword evidence="5" id="KW-1185">Reference proteome</keyword>
<dbReference type="PROSITE" id="PS50850">
    <property type="entry name" value="MFS"/>
    <property type="match status" value="1"/>
</dbReference>
<dbReference type="EMBL" id="JAKKPZ010000024">
    <property type="protein sequence ID" value="KAI1710760.1"/>
    <property type="molecule type" value="Genomic_DNA"/>
</dbReference>
<dbReference type="Pfam" id="PF07690">
    <property type="entry name" value="MFS_1"/>
    <property type="match status" value="1"/>
</dbReference>
<feature type="transmembrane region" description="Helical" evidence="2">
    <location>
        <begin position="215"/>
        <end position="235"/>
    </location>
</feature>
<proteinExistence type="predicted"/>
<organism evidence="4 5">
    <name type="scientific">Ditylenchus destructor</name>
    <dbReference type="NCBI Taxonomy" id="166010"/>
    <lineage>
        <taxon>Eukaryota</taxon>
        <taxon>Metazoa</taxon>
        <taxon>Ecdysozoa</taxon>
        <taxon>Nematoda</taxon>
        <taxon>Chromadorea</taxon>
        <taxon>Rhabditida</taxon>
        <taxon>Tylenchina</taxon>
        <taxon>Tylenchomorpha</taxon>
        <taxon>Sphaerularioidea</taxon>
        <taxon>Anguinidae</taxon>
        <taxon>Anguininae</taxon>
        <taxon>Ditylenchus</taxon>
    </lineage>
</organism>
<feature type="transmembrane region" description="Helical" evidence="2">
    <location>
        <begin position="280"/>
        <end position="299"/>
    </location>
</feature>
<reference evidence="4" key="1">
    <citation type="submission" date="2022-01" db="EMBL/GenBank/DDBJ databases">
        <title>Genome Sequence Resource for Two Populations of Ditylenchus destructor, the Migratory Endoparasitic Phytonematode.</title>
        <authorList>
            <person name="Zhang H."/>
            <person name="Lin R."/>
            <person name="Xie B."/>
        </authorList>
    </citation>
    <scope>NUCLEOTIDE SEQUENCE</scope>
    <source>
        <strain evidence="4">BazhouSP</strain>
    </source>
</reference>
<keyword evidence="2" id="KW-0472">Membrane</keyword>
<evidence type="ECO:0000256" key="1">
    <source>
        <dbReference type="ARBA" id="ARBA00004141"/>
    </source>
</evidence>
<evidence type="ECO:0000313" key="4">
    <source>
        <dbReference type="EMBL" id="KAI1710760.1"/>
    </source>
</evidence>
<feature type="transmembrane region" description="Helical" evidence="2">
    <location>
        <begin position="149"/>
        <end position="168"/>
    </location>
</feature>
<dbReference type="SUPFAM" id="SSF103473">
    <property type="entry name" value="MFS general substrate transporter"/>
    <property type="match status" value="1"/>
</dbReference>
<accession>A0AAD4N2L1</accession>
<feature type="transmembrane region" description="Helical" evidence="2">
    <location>
        <begin position="319"/>
        <end position="340"/>
    </location>
</feature>
<dbReference type="GO" id="GO:0022857">
    <property type="term" value="F:transmembrane transporter activity"/>
    <property type="evidence" value="ECO:0007669"/>
    <property type="project" value="InterPro"/>
</dbReference>
<feature type="transmembrane region" description="Helical" evidence="2">
    <location>
        <begin position="383"/>
        <end position="404"/>
    </location>
</feature>
<feature type="transmembrane region" description="Helical" evidence="2">
    <location>
        <begin position="175"/>
        <end position="195"/>
    </location>
</feature>
<dbReference type="InterPro" id="IPR011701">
    <property type="entry name" value="MFS"/>
</dbReference>